<evidence type="ECO:0000256" key="4">
    <source>
        <dbReference type="ARBA" id="ARBA00023002"/>
    </source>
</evidence>
<dbReference type="SUPFAM" id="SSF52218">
    <property type="entry name" value="Flavoproteins"/>
    <property type="match status" value="1"/>
</dbReference>
<dbReference type="PANTHER" id="PTHR43408">
    <property type="entry name" value="FMN REDUCTASE (NADPH)"/>
    <property type="match status" value="1"/>
</dbReference>
<keyword evidence="7" id="KW-1185">Reference proteome</keyword>
<dbReference type="NCBIfam" id="TIGR03567">
    <property type="entry name" value="FMN_reduc_SsuE"/>
    <property type="match status" value="1"/>
</dbReference>
<reference evidence="6 7" key="1">
    <citation type="submission" date="2024-07" db="EMBL/GenBank/DDBJ databases">
        <authorList>
            <person name="Ren Q."/>
        </authorList>
    </citation>
    <scope>NUCLEOTIDE SEQUENCE [LARGE SCALE GENOMIC DNA]</scope>
    <source>
        <strain evidence="6 7">REN37</strain>
    </source>
</reference>
<dbReference type="EC" id="1.5.1.38" evidence="6"/>
<gene>
    <name evidence="6" type="primary">ssuE</name>
    <name evidence="6" type="ORF">AB5I84_04185</name>
</gene>
<feature type="domain" description="NADPH-dependent FMN reductase-like" evidence="5">
    <location>
        <begin position="1"/>
        <end position="142"/>
    </location>
</feature>
<evidence type="ECO:0000256" key="2">
    <source>
        <dbReference type="ARBA" id="ARBA00022630"/>
    </source>
</evidence>
<dbReference type="GO" id="GO:0052873">
    <property type="term" value="F:FMN reductase (NADPH) activity"/>
    <property type="evidence" value="ECO:0007669"/>
    <property type="project" value="UniProtKB-EC"/>
</dbReference>
<dbReference type="InterPro" id="IPR029039">
    <property type="entry name" value="Flavoprotein-like_sf"/>
</dbReference>
<keyword evidence="4 6" id="KW-0560">Oxidoreductase</keyword>
<organism evidence="6 7">
    <name type="scientific">Isoalcanivorax beigongshangi</name>
    <dbReference type="NCBI Taxonomy" id="3238810"/>
    <lineage>
        <taxon>Bacteria</taxon>
        <taxon>Pseudomonadati</taxon>
        <taxon>Pseudomonadota</taxon>
        <taxon>Gammaproteobacteria</taxon>
        <taxon>Oceanospirillales</taxon>
        <taxon>Alcanivoracaceae</taxon>
        <taxon>Isoalcanivorax</taxon>
    </lineage>
</organism>
<name>A0ABV4AES2_9GAMM</name>
<comment type="caution">
    <text evidence="6">The sequence shown here is derived from an EMBL/GenBank/DDBJ whole genome shotgun (WGS) entry which is preliminary data.</text>
</comment>
<dbReference type="EMBL" id="JBGCUO010000001">
    <property type="protein sequence ID" value="MEY1661343.1"/>
    <property type="molecule type" value="Genomic_DNA"/>
</dbReference>
<dbReference type="InterPro" id="IPR020048">
    <property type="entry name" value="NADPH-dep_FMN_reduc_SsuE"/>
</dbReference>
<keyword evidence="3" id="KW-0288">FMN</keyword>
<dbReference type="InterPro" id="IPR051814">
    <property type="entry name" value="NAD(P)H-dep_FMN_reductase"/>
</dbReference>
<evidence type="ECO:0000313" key="7">
    <source>
        <dbReference type="Proteomes" id="UP001562065"/>
    </source>
</evidence>
<dbReference type="Pfam" id="PF03358">
    <property type="entry name" value="FMN_red"/>
    <property type="match status" value="1"/>
</dbReference>
<dbReference type="PANTHER" id="PTHR43408:SF1">
    <property type="entry name" value="FMN REDUCTASE (NADPH)"/>
    <property type="match status" value="1"/>
</dbReference>
<protein>
    <submittedName>
        <fullName evidence="6">NADPH-dependent FMN reductase</fullName>
        <ecNumber evidence="6">1.5.1.38</ecNumber>
    </submittedName>
</protein>
<dbReference type="Proteomes" id="UP001562065">
    <property type="component" value="Unassembled WGS sequence"/>
</dbReference>
<accession>A0ABV4AES2</accession>
<sequence length="197" mass="21032">MEIVLVSGSPSPSSRTEALLEIVAAALAPKHHSLSWLRLRELPAQPLLHADFSHPAVIGWQQQVAAAEALVVATPVYKASLAGGLKVLLDLLPERALADKVVLPIASGGSHGHMLSVDYALNPVLTALKAGLILPSVFAVDRDIVRATDSVPAHARAEVQQRLLHAAEQLDAALRQRPAPIAPHLLNQRLVQAHWSI</sequence>
<proteinExistence type="inferred from homology"/>
<evidence type="ECO:0000256" key="1">
    <source>
        <dbReference type="ARBA" id="ARBA00005990"/>
    </source>
</evidence>
<keyword evidence="2" id="KW-0285">Flavoprotein</keyword>
<evidence type="ECO:0000313" key="6">
    <source>
        <dbReference type="EMBL" id="MEY1661343.1"/>
    </source>
</evidence>
<dbReference type="RefSeq" id="WP_369454601.1">
    <property type="nucleotide sequence ID" value="NZ_JBGCUO010000001.1"/>
</dbReference>
<dbReference type="Gene3D" id="3.40.50.360">
    <property type="match status" value="1"/>
</dbReference>
<evidence type="ECO:0000259" key="5">
    <source>
        <dbReference type="Pfam" id="PF03358"/>
    </source>
</evidence>
<comment type="similarity">
    <text evidence="1">Belongs to the SsuE family.</text>
</comment>
<dbReference type="InterPro" id="IPR005025">
    <property type="entry name" value="FMN_Rdtase-like_dom"/>
</dbReference>
<evidence type="ECO:0000256" key="3">
    <source>
        <dbReference type="ARBA" id="ARBA00022643"/>
    </source>
</evidence>